<dbReference type="SUPFAM" id="SSF51092">
    <property type="entry name" value="Vitelline membrane outer protein-I (VMO-I)"/>
    <property type="match status" value="1"/>
</dbReference>
<dbReference type="InterPro" id="IPR005515">
    <property type="entry name" value="VOMI"/>
</dbReference>
<dbReference type="Gene3D" id="2.100.10.20">
    <property type="entry name" value="Vitelline membrane outer layer protein I (VOMI)"/>
    <property type="match status" value="1"/>
</dbReference>
<feature type="non-terminal residue" evidence="1">
    <location>
        <position position="50"/>
    </location>
</feature>
<sequence length="50" mass="5380">GGGITRGYWGRWSLSCTSSCGVCGIRTRVDPFSDSNDNTGLNDVKLYCCT</sequence>
<dbReference type="PANTHER" id="PTHR18841:SF0">
    <property type="entry name" value="VITELLINE MEMBRANE OUTER LAYER 1 HOMOLOG A-RELATED"/>
    <property type="match status" value="1"/>
</dbReference>
<dbReference type="GO" id="GO:0005615">
    <property type="term" value="C:extracellular space"/>
    <property type="evidence" value="ECO:0007669"/>
    <property type="project" value="TreeGrafter"/>
</dbReference>
<keyword evidence="2" id="KW-1185">Reference proteome</keyword>
<dbReference type="Proteomes" id="UP000532545">
    <property type="component" value="Unassembled WGS sequence"/>
</dbReference>
<feature type="non-terminal residue" evidence="1">
    <location>
        <position position="1"/>
    </location>
</feature>
<accession>A0A7L1MH32</accession>
<dbReference type="InterPro" id="IPR036706">
    <property type="entry name" value="VOMI_sf"/>
</dbReference>
<protein>
    <submittedName>
        <fullName evidence="1">VMO1 protein</fullName>
    </submittedName>
</protein>
<evidence type="ECO:0000313" key="1">
    <source>
        <dbReference type="EMBL" id="NXN86589.1"/>
    </source>
</evidence>
<proteinExistence type="predicted"/>
<reference evidence="1 2" key="1">
    <citation type="submission" date="2019-09" db="EMBL/GenBank/DDBJ databases">
        <title>Bird 10,000 Genomes (B10K) Project - Family phase.</title>
        <authorList>
            <person name="Zhang G."/>
        </authorList>
    </citation>
    <scope>NUCLEOTIDE SEQUENCE [LARGE SCALE GENOMIC DNA]</scope>
    <source>
        <strain evidence="1">B10K-DU-002-23</strain>
        <tissue evidence="1">Muscle</tissue>
    </source>
</reference>
<dbReference type="PANTHER" id="PTHR18841">
    <property type="entry name" value="VITELLINE MEMBRANE OUTER LAYER PROTEIN I-RELATED"/>
    <property type="match status" value="1"/>
</dbReference>
<organism evidence="1 2">
    <name type="scientific">Bombycilla garrulus</name>
    <name type="common">Bohemian waxwing</name>
    <name type="synonym">Lanius garrulus</name>
    <dbReference type="NCBI Taxonomy" id="125297"/>
    <lineage>
        <taxon>Eukaryota</taxon>
        <taxon>Metazoa</taxon>
        <taxon>Chordata</taxon>
        <taxon>Craniata</taxon>
        <taxon>Vertebrata</taxon>
        <taxon>Euteleostomi</taxon>
        <taxon>Archelosauria</taxon>
        <taxon>Archosauria</taxon>
        <taxon>Dinosauria</taxon>
        <taxon>Saurischia</taxon>
        <taxon>Theropoda</taxon>
        <taxon>Coelurosauria</taxon>
        <taxon>Aves</taxon>
        <taxon>Neognathae</taxon>
        <taxon>Neoaves</taxon>
        <taxon>Telluraves</taxon>
        <taxon>Australaves</taxon>
        <taxon>Passeriformes</taxon>
        <taxon>Bombycillidae</taxon>
        <taxon>Bombycilla</taxon>
    </lineage>
</organism>
<comment type="caution">
    <text evidence="1">The sequence shown here is derived from an EMBL/GenBank/DDBJ whole genome shotgun (WGS) entry which is preliminary data.</text>
</comment>
<dbReference type="OrthoDB" id="6344411at2759"/>
<gene>
    <name evidence="1" type="primary">Vmo1_0</name>
    <name evidence="1" type="ORF">BOMGAR_R15714</name>
</gene>
<dbReference type="EMBL" id="VXBU01013307">
    <property type="protein sequence ID" value="NXN86589.1"/>
    <property type="molecule type" value="Genomic_DNA"/>
</dbReference>
<dbReference type="AlphaFoldDB" id="A0A7L1MH32"/>
<name>A0A7L1MH32_BOMGA</name>
<dbReference type="Pfam" id="PF03762">
    <property type="entry name" value="VOMI"/>
    <property type="match status" value="1"/>
</dbReference>
<evidence type="ECO:0000313" key="2">
    <source>
        <dbReference type="Proteomes" id="UP000532545"/>
    </source>
</evidence>